<organism evidence="4 5">
    <name type="scientific">Pelobates cultripes</name>
    <name type="common">Western spadefoot toad</name>
    <dbReference type="NCBI Taxonomy" id="61616"/>
    <lineage>
        <taxon>Eukaryota</taxon>
        <taxon>Metazoa</taxon>
        <taxon>Chordata</taxon>
        <taxon>Craniata</taxon>
        <taxon>Vertebrata</taxon>
        <taxon>Euteleostomi</taxon>
        <taxon>Amphibia</taxon>
        <taxon>Batrachia</taxon>
        <taxon>Anura</taxon>
        <taxon>Pelobatoidea</taxon>
        <taxon>Pelobatidae</taxon>
        <taxon>Pelobates</taxon>
    </lineage>
</organism>
<dbReference type="GO" id="GO:0003924">
    <property type="term" value="F:GTPase activity"/>
    <property type="evidence" value="ECO:0007669"/>
    <property type="project" value="InterPro"/>
</dbReference>
<feature type="binding site" evidence="3">
    <location>
        <begin position="45"/>
        <end position="48"/>
    </location>
    <ligand>
        <name>GTP</name>
        <dbReference type="ChEBI" id="CHEBI:37565"/>
    </ligand>
</feature>
<accession>A0AAD1S8C7</accession>
<dbReference type="Proteomes" id="UP001295444">
    <property type="component" value="Chromosome 05"/>
</dbReference>
<evidence type="ECO:0000313" key="4">
    <source>
        <dbReference type="EMBL" id="CAH2293495.1"/>
    </source>
</evidence>
<dbReference type="AlphaFoldDB" id="A0AAD1S8C7"/>
<dbReference type="Gene3D" id="3.40.50.300">
    <property type="entry name" value="P-loop containing nucleotide triphosphate hydrolases"/>
    <property type="match status" value="1"/>
</dbReference>
<dbReference type="GO" id="GO:0005525">
    <property type="term" value="F:GTP binding"/>
    <property type="evidence" value="ECO:0007669"/>
    <property type="project" value="UniProtKB-KW"/>
</dbReference>
<sequence length="110" mass="12244">MYLPRALAVIYVVDSADHSRFPLAKRHLHQLIQQDSLLPLLVLANKQDLANAYHITEIHDALALSEICVHRKLFLIGTHATMDGSEISSGIEDTREFLAQIISENSAVTV</sequence>
<dbReference type="SUPFAM" id="SSF52540">
    <property type="entry name" value="P-loop containing nucleoside triphosphate hydrolases"/>
    <property type="match status" value="1"/>
</dbReference>
<dbReference type="InterPro" id="IPR027417">
    <property type="entry name" value="P-loop_NTPase"/>
</dbReference>
<dbReference type="PANTHER" id="PTHR46724">
    <property type="entry name" value="ADP-RIBOSYLATION FACTOR-LIKE PROTEIN 9-RELATED"/>
    <property type="match status" value="1"/>
</dbReference>
<protein>
    <submittedName>
        <fullName evidence="4">ADP-ribosylation factor 9</fullName>
    </submittedName>
</protein>
<proteinExistence type="predicted"/>
<dbReference type="EMBL" id="OW240916">
    <property type="protein sequence ID" value="CAH2293495.1"/>
    <property type="molecule type" value="Genomic_DNA"/>
</dbReference>
<evidence type="ECO:0000313" key="5">
    <source>
        <dbReference type="Proteomes" id="UP001295444"/>
    </source>
</evidence>
<evidence type="ECO:0000256" key="3">
    <source>
        <dbReference type="PIRSR" id="PIRSR606689-1"/>
    </source>
</evidence>
<keyword evidence="1 3" id="KW-0547">Nucleotide-binding</keyword>
<keyword evidence="5" id="KW-1185">Reference proteome</keyword>
<dbReference type="InterPro" id="IPR053254">
    <property type="entry name" value="Arf-like_GTPase"/>
</dbReference>
<evidence type="ECO:0000256" key="1">
    <source>
        <dbReference type="ARBA" id="ARBA00022741"/>
    </source>
</evidence>
<dbReference type="Pfam" id="PF00025">
    <property type="entry name" value="Arf"/>
    <property type="match status" value="1"/>
</dbReference>
<name>A0AAD1S8C7_PELCU</name>
<evidence type="ECO:0000256" key="2">
    <source>
        <dbReference type="ARBA" id="ARBA00023134"/>
    </source>
</evidence>
<dbReference type="InterPro" id="IPR006689">
    <property type="entry name" value="Small_GTPase_ARF/SAR"/>
</dbReference>
<reference evidence="4" key="1">
    <citation type="submission" date="2022-03" db="EMBL/GenBank/DDBJ databases">
        <authorList>
            <person name="Alioto T."/>
            <person name="Alioto T."/>
            <person name="Gomez Garrido J."/>
        </authorList>
    </citation>
    <scope>NUCLEOTIDE SEQUENCE</scope>
</reference>
<gene>
    <name evidence="4" type="ORF">PECUL_23A025035</name>
</gene>
<keyword evidence="2 3" id="KW-0342">GTP-binding</keyword>
<dbReference type="PANTHER" id="PTHR46724:SF2">
    <property type="entry name" value="ADP-RIBOSYLATION FACTOR-LIKE PROTEIN 9"/>
    <property type="match status" value="1"/>
</dbReference>